<proteinExistence type="predicted"/>
<dbReference type="HOGENOM" id="CLU_014309_1_0_1"/>
<organism evidence="2 3">
    <name type="scientific">Botryobasidium botryosum (strain FD-172 SS1)</name>
    <dbReference type="NCBI Taxonomy" id="930990"/>
    <lineage>
        <taxon>Eukaryota</taxon>
        <taxon>Fungi</taxon>
        <taxon>Dikarya</taxon>
        <taxon>Basidiomycota</taxon>
        <taxon>Agaricomycotina</taxon>
        <taxon>Agaricomycetes</taxon>
        <taxon>Cantharellales</taxon>
        <taxon>Botryobasidiaceae</taxon>
        <taxon>Botryobasidium</taxon>
    </lineage>
</organism>
<gene>
    <name evidence="2" type="ORF">BOTBODRAFT_134827</name>
</gene>
<dbReference type="STRING" id="930990.A0A067M9R2"/>
<keyword evidence="3" id="KW-1185">Reference proteome</keyword>
<dbReference type="EMBL" id="KL198051">
    <property type="protein sequence ID" value="KDQ12304.1"/>
    <property type="molecule type" value="Genomic_DNA"/>
</dbReference>
<sequence length="675" mass="71615">MVALMLSSFKGNSTSRFFPHSGYLGITPVHIQGLVRTRKDEDRKPLLASSVTVTVCCYESRIGRLGVTRTNALFETSQTLWTKADGAQWSEIADNDLPFHITLPTDAAGFSSNNFQAYRIFWRIEAALNHMPISGVGNRQFKAFDIALTRFDAGAPLPSLSSPLSANVSDSEVETPWLDSMYNMRYKLRCPNRPVGPQEDIQITCAIHQREPAIAPQRLHLSIERRISLYESTSTATSPSISPTISFSKMFSCSSPSSARASVNNSSPSVSSSEGTFSSSANLIANHRRSPSPLPSSKVMAQQIMAVETPITSPSAESIYSETLSLSLPAPKSTGHWGIGETLQTSLAAVQFFICIKVTVAMPSGALELVPIGEQELAVVPLCEIERQRIIKQLSKHSISPTPPPKPADIQILVPPPIYSEGVPHPPILPPPLTSPRTKPRPPSVGGSGAGSSMTPLSIMTSKIGKRRSHSVSSTREREALIQPSQPLTAALESAGFASRMGQGDVDSEINLDRIGLGTRRRAAAGGVNEDSSGGQPRSKHQKLFGDSPSSPSSLSHAFSAVPVDSPISVPQVPPAAVVLSTSLAPGAGKRSSGTAGTAESGGAGMPMSIPGVKEEDVVEWEAEVEYMGSAKARRAAVKAATLPRSSHGRDDASRGGTPFGGGIIARPLLPDVVV</sequence>
<evidence type="ECO:0000256" key="1">
    <source>
        <dbReference type="SAM" id="MobiDB-lite"/>
    </source>
</evidence>
<reference evidence="3" key="1">
    <citation type="journal article" date="2014" name="Proc. Natl. Acad. Sci. U.S.A.">
        <title>Extensive sampling of basidiomycete genomes demonstrates inadequacy of the white-rot/brown-rot paradigm for wood decay fungi.</title>
        <authorList>
            <person name="Riley R."/>
            <person name="Salamov A.A."/>
            <person name="Brown D.W."/>
            <person name="Nagy L.G."/>
            <person name="Floudas D."/>
            <person name="Held B.W."/>
            <person name="Levasseur A."/>
            <person name="Lombard V."/>
            <person name="Morin E."/>
            <person name="Otillar R."/>
            <person name="Lindquist E.A."/>
            <person name="Sun H."/>
            <person name="LaButti K.M."/>
            <person name="Schmutz J."/>
            <person name="Jabbour D."/>
            <person name="Luo H."/>
            <person name="Baker S.E."/>
            <person name="Pisabarro A.G."/>
            <person name="Walton J.D."/>
            <person name="Blanchette R.A."/>
            <person name="Henrissat B."/>
            <person name="Martin F."/>
            <person name="Cullen D."/>
            <person name="Hibbett D.S."/>
            <person name="Grigoriev I.V."/>
        </authorList>
    </citation>
    <scope>NUCLEOTIDE SEQUENCE [LARGE SCALE GENOMIC DNA]</scope>
    <source>
        <strain evidence="3">FD-172 SS1</strain>
    </source>
</reference>
<dbReference type="OrthoDB" id="3230530at2759"/>
<protein>
    <submittedName>
        <fullName evidence="2">Uncharacterized protein</fullName>
    </submittedName>
</protein>
<dbReference type="Proteomes" id="UP000027195">
    <property type="component" value="Unassembled WGS sequence"/>
</dbReference>
<accession>A0A067M9R2</accession>
<feature type="region of interest" description="Disordered" evidence="1">
    <location>
        <begin position="421"/>
        <end position="457"/>
    </location>
</feature>
<name>A0A067M9R2_BOTB1</name>
<evidence type="ECO:0000313" key="2">
    <source>
        <dbReference type="EMBL" id="KDQ12304.1"/>
    </source>
</evidence>
<evidence type="ECO:0000313" key="3">
    <source>
        <dbReference type="Proteomes" id="UP000027195"/>
    </source>
</evidence>
<dbReference type="InParanoid" id="A0A067M9R2"/>
<dbReference type="AlphaFoldDB" id="A0A067M9R2"/>
<feature type="region of interest" description="Disordered" evidence="1">
    <location>
        <begin position="585"/>
        <end position="610"/>
    </location>
</feature>
<feature type="region of interest" description="Disordered" evidence="1">
    <location>
        <begin position="521"/>
        <end position="558"/>
    </location>
</feature>
<feature type="compositionally biased region" description="Pro residues" evidence="1">
    <location>
        <begin position="421"/>
        <end position="434"/>
    </location>
</feature>